<accession>A0A4Y6EM70</accession>
<dbReference type="GeneID" id="65120986"/>
<dbReference type="Gene3D" id="3.40.50.1820">
    <property type="entry name" value="alpha/beta hydrolase"/>
    <property type="match status" value="1"/>
</dbReference>
<name>A0A4Y6EM70_9CAUD</name>
<dbReference type="EMBL" id="MK977699">
    <property type="protein sequence ID" value="QDF19127.1"/>
    <property type="molecule type" value="Genomic_DNA"/>
</dbReference>
<keyword evidence="3" id="KW-1185">Reference proteome</keyword>
<organism evidence="2 3">
    <name type="scientific">Gordonia Phage Lollipop1437</name>
    <dbReference type="NCBI Taxonomy" id="2588505"/>
    <lineage>
        <taxon>Viruses</taxon>
        <taxon>Duplodnaviria</taxon>
        <taxon>Heunggongvirae</taxon>
        <taxon>Uroviricota</taxon>
        <taxon>Caudoviricetes</taxon>
        <taxon>Zierdtviridae</taxon>
        <taxon>Emilbogenvirinae</taxon>
        <taxon>Skysandvirus</taxon>
        <taxon>Skysandvirus lollipop1437</taxon>
    </lineage>
</organism>
<reference evidence="2 3" key="1">
    <citation type="submission" date="2019-05" db="EMBL/GenBank/DDBJ databases">
        <authorList>
            <person name="Feith S.L."/>
            <person name="Clifford K.A."/>
            <person name="Elmore F.L."/>
            <person name="Knight M.S."/>
            <person name="Le K."/>
            <person name="Lobaina D."/>
            <person name="Nougues D."/>
            <person name="Salama A."/>
            <person name="Stoeber S.D."/>
            <person name="Sweeney K.J."/>
            <person name="Truong T.G."/>
            <person name="Alvaro L.E."/>
            <person name="Isern S."/>
            <person name="Michael S.F."/>
            <person name="Monti D.L."/>
            <person name="Garlena R.A."/>
            <person name="Russell D.A."/>
            <person name="Pope W.H."/>
            <person name="Jacobs-Sera D."/>
            <person name="Hatfull G.F."/>
        </authorList>
    </citation>
    <scope>NUCLEOTIDE SEQUENCE [LARGE SCALE GENOMIC DNA]</scope>
</reference>
<dbReference type="KEGG" id="vg:65120986"/>
<dbReference type="RefSeq" id="YP_010103130.1">
    <property type="nucleotide sequence ID" value="NC_055806.1"/>
</dbReference>
<evidence type="ECO:0000313" key="2">
    <source>
        <dbReference type="EMBL" id="QDF19127.1"/>
    </source>
</evidence>
<proteinExistence type="predicted"/>
<dbReference type="Proteomes" id="UP000317864">
    <property type="component" value="Segment"/>
</dbReference>
<evidence type="ECO:0000313" key="3">
    <source>
        <dbReference type="Proteomes" id="UP000317864"/>
    </source>
</evidence>
<evidence type="ECO:0000256" key="1">
    <source>
        <dbReference type="SAM" id="MobiDB-lite"/>
    </source>
</evidence>
<feature type="region of interest" description="Disordered" evidence="1">
    <location>
        <begin position="12"/>
        <end position="31"/>
    </location>
</feature>
<sequence length="257" mass="27770">MSAPPIVLRTLRGTGEPFQGNTGPLGAQPDGTNGFNMMDDITRRAASLGVAHYPVPYYASIAPAGGTKMFHESYADGYRRAQLADADGHPTIWAFYSLGALIGGDLLAAGALGNCVGAILISDPMRHSKQIDPECKVNRAHYGCVDRRFITTTTEFHQISAPDDPISALPATNGFRLLAQAITGVRQPWNVGFLDLNATLDAVRRYLGTPPNAILRTPARPSRHVIYNSEKMPGSTKTYTGHAADLVEQMIRRHRAS</sequence>
<dbReference type="InterPro" id="IPR029058">
    <property type="entry name" value="AB_hydrolase_fold"/>
</dbReference>
<gene>
    <name evidence="2" type="primary">23</name>
    <name evidence="2" type="ORF">SEA_LOLLIPOP1437_23</name>
</gene>
<protein>
    <submittedName>
        <fullName evidence="2">Lysin B</fullName>
    </submittedName>
</protein>